<sequence length="188" mass="21405">MYCSYQHNEQLEDDLYREDDSEGSEPDSELEFHLYSQLHYSSNAGEVSELEAKGKEVNESIQDDQNMSGDFLLGQLPEKRSPTPKTEIVPEQKKKKMAKTVKKNKKNQSQRPSAVFEEVIVIDSSPDVITLSEENSSDEKEGICALKGQRLLKLCTSTPAQKVSHYHYCQSFPKFRSATSDVSHFYQT</sequence>
<dbReference type="Proteomes" id="UP000694523">
    <property type="component" value="Unplaced"/>
</dbReference>
<reference evidence="2" key="2">
    <citation type="submission" date="2025-09" db="UniProtKB">
        <authorList>
            <consortium name="Ensembl"/>
        </authorList>
    </citation>
    <scope>IDENTIFICATION</scope>
</reference>
<evidence type="ECO:0000313" key="2">
    <source>
        <dbReference type="Ensembl" id="ENSNMLP00000038913.1"/>
    </source>
</evidence>
<proteinExistence type="predicted"/>
<evidence type="ECO:0000256" key="1">
    <source>
        <dbReference type="SAM" id="MobiDB-lite"/>
    </source>
</evidence>
<feature type="region of interest" description="Disordered" evidence="1">
    <location>
        <begin position="63"/>
        <end position="110"/>
    </location>
</feature>
<accession>A0A8C6UQF8</accession>
<keyword evidence="3" id="KW-1185">Reference proteome</keyword>
<feature type="compositionally biased region" description="Acidic residues" evidence="1">
    <location>
        <begin position="11"/>
        <end position="29"/>
    </location>
</feature>
<feature type="region of interest" description="Disordered" evidence="1">
    <location>
        <begin position="1"/>
        <end position="29"/>
    </location>
</feature>
<reference evidence="2" key="1">
    <citation type="submission" date="2025-08" db="UniProtKB">
        <authorList>
            <consortium name="Ensembl"/>
        </authorList>
    </citation>
    <scope>IDENTIFICATION</scope>
</reference>
<dbReference type="Ensembl" id="ENSNMLT00000043307.1">
    <property type="protein sequence ID" value="ENSNMLP00000038913.1"/>
    <property type="gene ID" value="ENSNMLG00000023983.1"/>
</dbReference>
<protein>
    <submittedName>
        <fullName evidence="2">Uncharacterized protein</fullName>
    </submittedName>
</protein>
<dbReference type="AlphaFoldDB" id="A0A8C6UQF8"/>
<evidence type="ECO:0000313" key="3">
    <source>
        <dbReference type="Proteomes" id="UP000694523"/>
    </source>
</evidence>
<name>A0A8C6UQF8_9GOBI</name>
<organism evidence="2 3">
    <name type="scientific">Neogobius melanostomus</name>
    <name type="common">round goby</name>
    <dbReference type="NCBI Taxonomy" id="47308"/>
    <lineage>
        <taxon>Eukaryota</taxon>
        <taxon>Metazoa</taxon>
        <taxon>Chordata</taxon>
        <taxon>Craniata</taxon>
        <taxon>Vertebrata</taxon>
        <taxon>Euteleostomi</taxon>
        <taxon>Actinopterygii</taxon>
        <taxon>Neopterygii</taxon>
        <taxon>Teleostei</taxon>
        <taxon>Neoteleostei</taxon>
        <taxon>Acanthomorphata</taxon>
        <taxon>Gobiaria</taxon>
        <taxon>Gobiiformes</taxon>
        <taxon>Gobioidei</taxon>
        <taxon>Gobiidae</taxon>
        <taxon>Benthophilinae</taxon>
        <taxon>Neogobiini</taxon>
        <taxon>Neogobius</taxon>
    </lineage>
</organism>
<feature type="compositionally biased region" description="Basic residues" evidence="1">
    <location>
        <begin position="93"/>
        <end position="108"/>
    </location>
</feature>